<evidence type="ECO:0000256" key="4">
    <source>
        <dbReference type="ARBA" id="ARBA00021096"/>
    </source>
</evidence>
<evidence type="ECO:0000256" key="3">
    <source>
        <dbReference type="ARBA" id="ARBA00012944"/>
    </source>
</evidence>
<sequence>MFYMMILISMMFFFLSLMFFMIGLMLNYLDLLFFIEWNLFSMNSLDYKFIFLFDWISLLFMSLVSFISSFIFFYSIEYMKEEGFKIKYFCILLFLFVISMFFMILSPNILSILLGWDGLGLTSFFLVIYYQNSTSFLNGMITILLNRIGDLALIMSIILLMNLGMWNVIFFDNIDFYVIFFMFLAALTKSAQFPFSSWLPAAMSAPTPVSSLVHSSTLVTAGVYLMIRYNNILMLNNLNYILFILACLTSIISGFSAIYEYDLKKIVAMSTLSQLGYMMMILSLGNWKLSFFHLYIHALFKSLLFMSSGKLIHMSFNNQDIRKIGGLYYSNPLLSFIFFTCLLSLMGFPFFSGFYTKDLIMEWVFMISSNYIDLLMFFCSLLTIMYSMRLMIYVLFSNYKFYPLNMYKENDLMIYSMFMLTLFSIMGGSMFYWLLFFNMNFIFVNLNIKILIILMMIMGYFFLNKLILFNNMYKLNNKMFLLENSYFWYLDIFYSSCSKIFLYEGMLLYNYMEMEFIEDYLGKNLYVVMCKSFFESNYLKIWGYVTEVIIYLYLLFFIIIMYFMFMFYFIY</sequence>
<evidence type="ECO:0000256" key="2">
    <source>
        <dbReference type="ARBA" id="ARBA00004448"/>
    </source>
</evidence>
<keyword evidence="11 18" id="KW-1133">Transmembrane helix</keyword>
<dbReference type="GO" id="GO:0008137">
    <property type="term" value="F:NADH dehydrogenase (ubiquinone) activity"/>
    <property type="evidence" value="ECO:0007669"/>
    <property type="project" value="UniProtKB-EC"/>
</dbReference>
<keyword evidence="7 18" id="KW-0812">Transmembrane</keyword>
<comment type="function">
    <text evidence="1">Core subunit of the mitochondrial membrane respiratory chain NADH dehydrogenase (Complex I) that is believed to belong to the minimal assembly required for catalysis. Complex I functions in the transfer of electrons from NADH to the respiratory chain. The immediate electron acceptor for the enzyme is believed to be ubiquinone.</text>
</comment>
<evidence type="ECO:0000256" key="13">
    <source>
        <dbReference type="ARBA" id="ARBA00023075"/>
    </source>
</evidence>
<organism evidence="21">
    <name type="scientific">Sceliphron madraspatanum</name>
    <dbReference type="NCBI Taxonomy" id="2008740"/>
    <lineage>
        <taxon>Eukaryota</taxon>
        <taxon>Metazoa</taxon>
        <taxon>Ecdysozoa</taxon>
        <taxon>Arthropoda</taxon>
        <taxon>Hexapoda</taxon>
        <taxon>Insecta</taxon>
        <taxon>Pterygota</taxon>
        <taxon>Neoptera</taxon>
        <taxon>Endopterygota</taxon>
        <taxon>Hymenoptera</taxon>
        <taxon>Apocrita</taxon>
        <taxon>Aculeata</taxon>
        <taxon>Apoidea</taxon>
        <taxon>Sphecidae</taxon>
        <taxon>Sceliphrinae</taxon>
        <taxon>Sceliphrina</taxon>
        <taxon>Sceliphron</taxon>
    </lineage>
</organism>
<dbReference type="PANTHER" id="PTHR42829:SF2">
    <property type="entry name" value="NADH-UBIQUINONE OXIDOREDUCTASE CHAIN 5"/>
    <property type="match status" value="1"/>
</dbReference>
<evidence type="ECO:0000256" key="6">
    <source>
        <dbReference type="ARBA" id="ARBA00022660"/>
    </source>
</evidence>
<evidence type="ECO:0000256" key="8">
    <source>
        <dbReference type="ARBA" id="ARBA00022792"/>
    </source>
</evidence>
<feature type="transmembrane region" description="Helical" evidence="18">
    <location>
        <begin position="441"/>
        <end position="463"/>
    </location>
</feature>
<gene>
    <name evidence="21" type="primary">nad5</name>
</gene>
<comment type="catalytic activity">
    <reaction evidence="17">
        <text>a ubiquinone + NADH + 5 H(+)(in) = a ubiquinol + NAD(+) + 4 H(+)(out)</text>
        <dbReference type="Rhea" id="RHEA:29091"/>
        <dbReference type="Rhea" id="RHEA-COMP:9565"/>
        <dbReference type="Rhea" id="RHEA-COMP:9566"/>
        <dbReference type="ChEBI" id="CHEBI:15378"/>
        <dbReference type="ChEBI" id="CHEBI:16389"/>
        <dbReference type="ChEBI" id="CHEBI:17976"/>
        <dbReference type="ChEBI" id="CHEBI:57540"/>
        <dbReference type="ChEBI" id="CHEBI:57945"/>
        <dbReference type="EC" id="7.1.1.2"/>
    </reaction>
</comment>
<evidence type="ECO:0000256" key="5">
    <source>
        <dbReference type="ARBA" id="ARBA00022448"/>
    </source>
</evidence>
<evidence type="ECO:0000313" key="21">
    <source>
        <dbReference type="EMBL" id="ARX96621.1"/>
    </source>
</evidence>
<dbReference type="PANTHER" id="PTHR42829">
    <property type="entry name" value="NADH-UBIQUINONE OXIDOREDUCTASE CHAIN 5"/>
    <property type="match status" value="1"/>
</dbReference>
<dbReference type="EC" id="7.1.1.2" evidence="3"/>
<feature type="transmembrane region" description="Helical" evidence="18">
    <location>
        <begin position="417"/>
        <end position="435"/>
    </location>
</feature>
<feature type="transmembrane region" description="Helical" evidence="18">
    <location>
        <begin position="333"/>
        <end position="355"/>
    </location>
</feature>
<evidence type="ECO:0000259" key="19">
    <source>
        <dbReference type="Pfam" id="PF00361"/>
    </source>
</evidence>
<feature type="domain" description="NADH dehydrogenase subunit 5 C-terminal" evidence="20">
    <location>
        <begin position="386"/>
        <end position="567"/>
    </location>
</feature>
<proteinExistence type="predicted"/>
<dbReference type="GO" id="GO:0042773">
    <property type="term" value="P:ATP synthesis coupled electron transport"/>
    <property type="evidence" value="ECO:0007669"/>
    <property type="project" value="InterPro"/>
</dbReference>
<evidence type="ECO:0000259" key="20">
    <source>
        <dbReference type="Pfam" id="PF06455"/>
    </source>
</evidence>
<keyword evidence="15 18" id="KW-0472">Membrane</keyword>
<feature type="transmembrane region" description="Helical" evidence="18">
    <location>
        <begin position="548"/>
        <end position="570"/>
    </location>
</feature>
<evidence type="ECO:0000256" key="12">
    <source>
        <dbReference type="ARBA" id="ARBA00023027"/>
    </source>
</evidence>
<keyword evidence="12" id="KW-0520">NAD</keyword>
<dbReference type="EMBL" id="KX494105">
    <property type="protein sequence ID" value="ARX96621.1"/>
    <property type="molecule type" value="Genomic_DNA"/>
</dbReference>
<feature type="domain" description="NADH:quinone oxidoreductase/Mrp antiporter transmembrane" evidence="19">
    <location>
        <begin position="106"/>
        <end position="383"/>
    </location>
</feature>
<keyword evidence="5" id="KW-0813">Transport</keyword>
<dbReference type="Pfam" id="PF06455">
    <property type="entry name" value="NADH5_C"/>
    <property type="match status" value="1"/>
</dbReference>
<dbReference type="InterPro" id="IPR003945">
    <property type="entry name" value="NU5C-like"/>
</dbReference>
<keyword evidence="9" id="KW-1278">Translocase</keyword>
<evidence type="ECO:0000256" key="7">
    <source>
        <dbReference type="ARBA" id="ARBA00022692"/>
    </source>
</evidence>
<protein>
    <recommendedName>
        <fullName evidence="4">NADH-ubiquinone oxidoreductase chain 5</fullName>
        <ecNumber evidence="3">7.1.1.2</ecNumber>
    </recommendedName>
    <alternativeName>
        <fullName evidence="16">NADH dehydrogenase subunit 5</fullName>
    </alternativeName>
</protein>
<name>A0A343DRG0_9HYME</name>
<evidence type="ECO:0000256" key="9">
    <source>
        <dbReference type="ARBA" id="ARBA00022967"/>
    </source>
</evidence>
<evidence type="ECO:0000256" key="11">
    <source>
        <dbReference type="ARBA" id="ARBA00022989"/>
    </source>
</evidence>
<keyword evidence="6" id="KW-0679">Respiratory chain</keyword>
<feature type="transmembrane region" description="Helical" evidence="18">
    <location>
        <begin position="375"/>
        <end position="396"/>
    </location>
</feature>
<dbReference type="InterPro" id="IPR001750">
    <property type="entry name" value="ND/Mrp_TM"/>
</dbReference>
<evidence type="ECO:0000256" key="14">
    <source>
        <dbReference type="ARBA" id="ARBA00023128"/>
    </source>
</evidence>
<feature type="transmembrane region" description="Helical" evidence="18">
    <location>
        <begin position="207"/>
        <end position="227"/>
    </location>
</feature>
<accession>A0A343DRG0</accession>
<feature type="transmembrane region" description="Helical" evidence="18">
    <location>
        <begin position="49"/>
        <end position="74"/>
    </location>
</feature>
<geneLocation type="mitochondrion" evidence="21"/>
<feature type="transmembrane region" description="Helical" evidence="18">
    <location>
        <begin position="86"/>
        <end position="105"/>
    </location>
</feature>
<reference evidence="21" key="1">
    <citation type="journal article" date="2018" name="Mol. Phylogenet. Evol.">
        <title>Gene arrangement and sequence of mitochondrial genomes yield insights into the phylogeny and evolution of bees and sphecid wasps (Hymenoptera: Apoidea).</title>
        <authorList>
            <person name="Zheng B.Y."/>
            <person name="Cao L.J."/>
            <person name="Tang P."/>
            <person name="van Achterberg K."/>
            <person name="Hoffmann A.A."/>
            <person name="Chen H.Y."/>
            <person name="Chen X.X."/>
            <person name="Wei S.J."/>
        </authorList>
    </citation>
    <scope>NUCLEOTIDE SEQUENCE</scope>
</reference>
<dbReference type="PRINTS" id="PR01434">
    <property type="entry name" value="NADHDHGNASE5"/>
</dbReference>
<evidence type="ECO:0000256" key="10">
    <source>
        <dbReference type="ARBA" id="ARBA00022982"/>
    </source>
</evidence>
<keyword evidence="10" id="KW-0249">Electron transport</keyword>
<evidence type="ECO:0000256" key="16">
    <source>
        <dbReference type="ARBA" id="ARBA00031027"/>
    </source>
</evidence>
<keyword evidence="13" id="KW-0830">Ubiquinone</keyword>
<dbReference type="AlphaFoldDB" id="A0A343DRG0"/>
<evidence type="ECO:0000256" key="18">
    <source>
        <dbReference type="SAM" id="Phobius"/>
    </source>
</evidence>
<feature type="transmembrane region" description="Helical" evidence="18">
    <location>
        <begin position="266"/>
        <end position="285"/>
    </location>
</feature>
<comment type="subcellular location">
    <subcellularLocation>
        <location evidence="2">Mitochondrion inner membrane</location>
        <topology evidence="2">Multi-pass membrane protein</topology>
    </subcellularLocation>
</comment>
<dbReference type="GO" id="GO:0005743">
    <property type="term" value="C:mitochondrial inner membrane"/>
    <property type="evidence" value="ECO:0007669"/>
    <property type="project" value="UniProtKB-SubCell"/>
</dbReference>
<dbReference type="Pfam" id="PF00361">
    <property type="entry name" value="Proton_antipo_M"/>
    <property type="match status" value="1"/>
</dbReference>
<evidence type="ECO:0000256" key="17">
    <source>
        <dbReference type="ARBA" id="ARBA00049551"/>
    </source>
</evidence>
<dbReference type="InterPro" id="IPR010934">
    <property type="entry name" value="NADH_DH_su5_C"/>
</dbReference>
<dbReference type="GO" id="GO:0003954">
    <property type="term" value="F:NADH dehydrogenase activity"/>
    <property type="evidence" value="ECO:0007669"/>
    <property type="project" value="TreeGrafter"/>
</dbReference>
<dbReference type="GO" id="GO:0015990">
    <property type="term" value="P:electron transport coupled proton transport"/>
    <property type="evidence" value="ECO:0007669"/>
    <property type="project" value="TreeGrafter"/>
</dbReference>
<feature type="transmembrane region" description="Helical" evidence="18">
    <location>
        <begin position="7"/>
        <end position="29"/>
    </location>
</feature>
<keyword evidence="14 21" id="KW-0496">Mitochondrion</keyword>
<feature type="transmembrane region" description="Helical" evidence="18">
    <location>
        <begin position="239"/>
        <end position="259"/>
    </location>
</feature>
<feature type="transmembrane region" description="Helical" evidence="18">
    <location>
        <begin position="484"/>
        <end position="503"/>
    </location>
</feature>
<feature type="transmembrane region" description="Helical" evidence="18">
    <location>
        <begin position="176"/>
        <end position="195"/>
    </location>
</feature>
<keyword evidence="8" id="KW-0999">Mitochondrion inner membrane</keyword>
<evidence type="ECO:0000256" key="15">
    <source>
        <dbReference type="ARBA" id="ARBA00023136"/>
    </source>
</evidence>
<evidence type="ECO:0000256" key="1">
    <source>
        <dbReference type="ARBA" id="ARBA00003257"/>
    </source>
</evidence>